<dbReference type="EMBL" id="KN840465">
    <property type="protein sequence ID" value="KIP09552.1"/>
    <property type="molecule type" value="Genomic_DNA"/>
</dbReference>
<dbReference type="OrthoDB" id="2155101at2759"/>
<dbReference type="InterPro" id="IPR024242">
    <property type="entry name" value="NCE101"/>
</dbReference>
<dbReference type="PANTHER" id="PTHR28011">
    <property type="entry name" value="NON-CLASSICAL EXPORT PROTEIN 1"/>
    <property type="match status" value="1"/>
</dbReference>
<dbReference type="Proteomes" id="UP000053257">
    <property type="component" value="Unassembled WGS sequence"/>
</dbReference>
<evidence type="ECO:0000313" key="1">
    <source>
        <dbReference type="EMBL" id="KIP09552.1"/>
    </source>
</evidence>
<evidence type="ECO:0000313" key="2">
    <source>
        <dbReference type="Proteomes" id="UP000053257"/>
    </source>
</evidence>
<dbReference type="AlphaFoldDB" id="A0A0C3SAW0"/>
<name>A0A0C3SAW0_PHLG1</name>
<keyword evidence="2" id="KW-1185">Reference proteome</keyword>
<dbReference type="GO" id="GO:0009306">
    <property type="term" value="P:protein secretion"/>
    <property type="evidence" value="ECO:0007669"/>
    <property type="project" value="InterPro"/>
</dbReference>
<gene>
    <name evidence="1" type="ORF">PHLGIDRAFT_22907</name>
</gene>
<dbReference type="Pfam" id="PF11654">
    <property type="entry name" value="NCE101"/>
    <property type="match status" value="1"/>
</dbReference>
<organism evidence="1 2">
    <name type="scientific">Phlebiopsis gigantea (strain 11061_1 CR5-6)</name>
    <name type="common">White-rot fungus</name>
    <name type="synonym">Peniophora gigantea</name>
    <dbReference type="NCBI Taxonomy" id="745531"/>
    <lineage>
        <taxon>Eukaryota</taxon>
        <taxon>Fungi</taxon>
        <taxon>Dikarya</taxon>
        <taxon>Basidiomycota</taxon>
        <taxon>Agaricomycotina</taxon>
        <taxon>Agaricomycetes</taxon>
        <taxon>Polyporales</taxon>
        <taxon>Phanerochaetaceae</taxon>
        <taxon>Phlebiopsis</taxon>
    </lineage>
</organism>
<dbReference type="STRING" id="745531.A0A0C3SAW0"/>
<reference evidence="1 2" key="1">
    <citation type="journal article" date="2014" name="PLoS Genet.">
        <title>Analysis of the Phlebiopsis gigantea genome, transcriptome and secretome provides insight into its pioneer colonization strategies of wood.</title>
        <authorList>
            <person name="Hori C."/>
            <person name="Ishida T."/>
            <person name="Igarashi K."/>
            <person name="Samejima M."/>
            <person name="Suzuki H."/>
            <person name="Master E."/>
            <person name="Ferreira P."/>
            <person name="Ruiz-Duenas F.J."/>
            <person name="Held B."/>
            <person name="Canessa P."/>
            <person name="Larrondo L.F."/>
            <person name="Schmoll M."/>
            <person name="Druzhinina I.S."/>
            <person name="Kubicek C.P."/>
            <person name="Gaskell J.A."/>
            <person name="Kersten P."/>
            <person name="St John F."/>
            <person name="Glasner J."/>
            <person name="Sabat G."/>
            <person name="Splinter BonDurant S."/>
            <person name="Syed K."/>
            <person name="Yadav J."/>
            <person name="Mgbeahuruike A.C."/>
            <person name="Kovalchuk A."/>
            <person name="Asiegbu F.O."/>
            <person name="Lackner G."/>
            <person name="Hoffmeister D."/>
            <person name="Rencoret J."/>
            <person name="Gutierrez A."/>
            <person name="Sun H."/>
            <person name="Lindquist E."/>
            <person name="Barry K."/>
            <person name="Riley R."/>
            <person name="Grigoriev I.V."/>
            <person name="Henrissat B."/>
            <person name="Kues U."/>
            <person name="Berka R.M."/>
            <person name="Martinez A.T."/>
            <person name="Covert S.F."/>
            <person name="Blanchette R.A."/>
            <person name="Cullen D."/>
        </authorList>
    </citation>
    <scope>NUCLEOTIDE SEQUENCE [LARGE SCALE GENOMIC DNA]</scope>
    <source>
        <strain evidence="1 2">11061_1 CR5-6</strain>
    </source>
</reference>
<protein>
    <recommendedName>
        <fullName evidence="3">Non-classical export protein 1</fullName>
    </recommendedName>
</protein>
<sequence length="58" mass="6867">MAVLLSRTLDPLLGLFTGLFAYYLYENNPRTAPAERDRLVELVRWKRDKSQREEAARR</sequence>
<dbReference type="PANTHER" id="PTHR28011:SF1">
    <property type="entry name" value="NON-CLASSICAL EXPORT PROTEIN 1"/>
    <property type="match status" value="1"/>
</dbReference>
<dbReference type="HOGENOM" id="CLU_188578_0_1_1"/>
<proteinExistence type="predicted"/>
<evidence type="ECO:0008006" key="3">
    <source>
        <dbReference type="Google" id="ProtNLM"/>
    </source>
</evidence>
<accession>A0A0C3SAW0</accession>